<keyword evidence="1 9" id="KW-0132">Cell division</keyword>
<keyword evidence="2" id="KW-0677">Repeat</keyword>
<evidence type="ECO:0000256" key="6">
    <source>
        <dbReference type="ARBA" id="ARBA00023306"/>
    </source>
</evidence>
<dbReference type="InterPro" id="IPR019734">
    <property type="entry name" value="TPR_rpt"/>
</dbReference>
<evidence type="ECO:0000256" key="1">
    <source>
        <dbReference type="ARBA" id="ARBA00022618"/>
    </source>
</evidence>
<dbReference type="Pfam" id="PF13432">
    <property type="entry name" value="TPR_16"/>
    <property type="match status" value="1"/>
</dbReference>
<dbReference type="SMART" id="SM00028">
    <property type="entry name" value="TPR"/>
    <property type="match status" value="8"/>
</dbReference>
<dbReference type="GO" id="GO:0031145">
    <property type="term" value="P:anaphase-promoting complex-dependent catabolic process"/>
    <property type="evidence" value="ECO:0007669"/>
    <property type="project" value="TreeGrafter"/>
</dbReference>
<gene>
    <name evidence="9" type="primary">CDC16</name>
    <name evidence="9" type="ORF">TR146208</name>
</gene>
<keyword evidence="5 7" id="KW-0802">TPR repeat</keyword>
<dbReference type="GO" id="GO:0051301">
    <property type="term" value="P:cell division"/>
    <property type="evidence" value="ECO:0007669"/>
    <property type="project" value="UniProtKB-KW"/>
</dbReference>
<feature type="repeat" description="TPR" evidence="7">
    <location>
        <begin position="468"/>
        <end position="501"/>
    </location>
</feature>
<proteinExistence type="predicted"/>
<dbReference type="GO" id="GO:0045842">
    <property type="term" value="P:positive regulation of mitotic metaphase/anaphase transition"/>
    <property type="evidence" value="ECO:0007669"/>
    <property type="project" value="TreeGrafter"/>
</dbReference>
<keyword evidence="6" id="KW-0131">Cell cycle</keyword>
<evidence type="ECO:0000313" key="9">
    <source>
        <dbReference type="EMBL" id="JAP55936.1"/>
    </source>
</evidence>
<evidence type="ECO:0000256" key="3">
    <source>
        <dbReference type="ARBA" id="ARBA00022776"/>
    </source>
</evidence>
<dbReference type="PANTHER" id="PTHR12558:SF9">
    <property type="entry name" value="CELL DIVISION CYCLE PROTEIN 16 HOMOLOG"/>
    <property type="match status" value="1"/>
</dbReference>
<protein>
    <submittedName>
        <fullName evidence="9">Cell division cycle protein 16 homolog</fullName>
    </submittedName>
</protein>
<dbReference type="Pfam" id="PF12895">
    <property type="entry name" value="ANAPC3"/>
    <property type="match status" value="1"/>
</dbReference>
<dbReference type="InterPro" id="IPR011990">
    <property type="entry name" value="TPR-like_helical_dom_sf"/>
</dbReference>
<sequence>MVDIDLETIRNVVQTCMKVHRHNSALYWADKAVCLSKGAISDVITLAEAMYFCGQYHRAIAVLSNRENVREEIYSRFLIAQCYHKCNEHTEALKVLENLEYFQQTSDKFISNSFISFYPPEHPTNLLDKLDKSVENLHLKATESDYLPPGVSLSVLNSSIALLRGSISEALNNFPDAAHWYKEAFCFDPFCYEAFEKLTKLEVVSVEDEKQLLKCELESVPASTASIVKALYVDKIPKLGITELPPELSLFKNNCDVLVNQADRLLSADHYRRCYALTTRVLKEDPFHPDCLPIHISVLRMLNQSNELFILSNRLVKIYPESAISWFATGSYYLATRKHDLAKRHLRKATQQDRRFGPAWLALGHAYAADNEHDQAIAAYCTAAQIVRCSHIPMMYIGVEYSASNNHILSERFLKYARERNPNDPAILHELGSLAFKSKRYTEALDLLKHAYSIALELSDQVLAPYWEPLLNNLAHVYRELGDYEQALKLHFAALNLVENSPSTLESMGLIYAMTNRFEEAVRAFQTAISFHARLGDVKFASKMLNLCMKQLVKDTDTRETEVPPGRGILESPPPSAFLPIPLQLPGEEPVLGVPSIKADMDVVYHPTQPACDKDVSDSVDDDDDVSMEFV</sequence>
<dbReference type="GO" id="GO:0005680">
    <property type="term" value="C:anaphase-promoting complex"/>
    <property type="evidence" value="ECO:0007669"/>
    <property type="project" value="TreeGrafter"/>
</dbReference>
<dbReference type="PANTHER" id="PTHR12558">
    <property type="entry name" value="CELL DIVISION CYCLE 16,23,27"/>
    <property type="match status" value="1"/>
</dbReference>
<evidence type="ECO:0000256" key="8">
    <source>
        <dbReference type="SAM" id="MobiDB-lite"/>
    </source>
</evidence>
<evidence type="ECO:0000256" key="4">
    <source>
        <dbReference type="ARBA" id="ARBA00022786"/>
    </source>
</evidence>
<keyword evidence="3" id="KW-0498">Mitosis</keyword>
<evidence type="ECO:0000256" key="5">
    <source>
        <dbReference type="ARBA" id="ARBA00022803"/>
    </source>
</evidence>
<keyword evidence="4" id="KW-0833">Ubl conjugation pathway</keyword>
<evidence type="ECO:0000256" key="7">
    <source>
        <dbReference type="PROSITE-ProRule" id="PRU00339"/>
    </source>
</evidence>
<dbReference type="GO" id="GO:0016567">
    <property type="term" value="P:protein ubiquitination"/>
    <property type="evidence" value="ECO:0007669"/>
    <property type="project" value="TreeGrafter"/>
</dbReference>
<organism evidence="9">
    <name type="scientific">Schistocephalus solidus</name>
    <name type="common">Tapeworm</name>
    <dbReference type="NCBI Taxonomy" id="70667"/>
    <lineage>
        <taxon>Eukaryota</taxon>
        <taxon>Metazoa</taxon>
        <taxon>Spiralia</taxon>
        <taxon>Lophotrochozoa</taxon>
        <taxon>Platyhelminthes</taxon>
        <taxon>Cestoda</taxon>
        <taxon>Eucestoda</taxon>
        <taxon>Diphyllobothriidea</taxon>
        <taxon>Diphyllobothriidae</taxon>
        <taxon>Schistocephalus</taxon>
    </lineage>
</organism>
<reference evidence="9" key="1">
    <citation type="submission" date="2016-01" db="EMBL/GenBank/DDBJ databases">
        <title>Reference transcriptome for the parasite Schistocephalus solidus: insights into the molecular evolution of parasitism.</title>
        <authorList>
            <person name="Hebert F.O."/>
            <person name="Grambauer S."/>
            <person name="Barber I."/>
            <person name="Landry C.R."/>
            <person name="Aubin-Horth N."/>
        </authorList>
    </citation>
    <scope>NUCLEOTIDE SEQUENCE</scope>
</reference>
<feature type="region of interest" description="Disordered" evidence="8">
    <location>
        <begin position="608"/>
        <end position="631"/>
    </location>
</feature>
<dbReference type="SUPFAM" id="SSF48452">
    <property type="entry name" value="TPR-like"/>
    <property type="match status" value="2"/>
</dbReference>
<dbReference type="Pfam" id="PF13424">
    <property type="entry name" value="TPR_12"/>
    <property type="match status" value="1"/>
</dbReference>
<dbReference type="AlphaFoldDB" id="A0A0X3Q9J5"/>
<dbReference type="PROSITE" id="PS50005">
    <property type="entry name" value="TPR"/>
    <property type="match status" value="2"/>
</dbReference>
<name>A0A0X3Q9J5_SCHSO</name>
<dbReference type="GO" id="GO:0005737">
    <property type="term" value="C:cytoplasm"/>
    <property type="evidence" value="ECO:0007669"/>
    <property type="project" value="TreeGrafter"/>
</dbReference>
<dbReference type="Gene3D" id="1.25.40.10">
    <property type="entry name" value="Tetratricopeptide repeat domain"/>
    <property type="match status" value="1"/>
</dbReference>
<accession>A0A0X3Q9J5</accession>
<dbReference type="EMBL" id="GEEE01007289">
    <property type="protein sequence ID" value="JAP55936.1"/>
    <property type="molecule type" value="Transcribed_RNA"/>
</dbReference>
<evidence type="ECO:0000256" key="2">
    <source>
        <dbReference type="ARBA" id="ARBA00022737"/>
    </source>
</evidence>
<feature type="compositionally biased region" description="Acidic residues" evidence="8">
    <location>
        <begin position="618"/>
        <end position="631"/>
    </location>
</feature>
<feature type="repeat" description="TPR" evidence="7">
    <location>
        <begin position="502"/>
        <end position="535"/>
    </location>
</feature>